<keyword evidence="1" id="KW-0808">Transferase</keyword>
<reference evidence="1 2" key="1">
    <citation type="journal article" date="2017" name="Nat. Commun.">
        <title>In situ click chemistry generation of cyclooxygenase-2 inhibitors.</title>
        <authorList>
            <person name="Bhardwaj A."/>
            <person name="Kaur J."/>
            <person name="Wuest M."/>
            <person name="Wuest F."/>
        </authorList>
    </citation>
    <scope>NUCLEOTIDE SEQUENCE [LARGE SCALE GENOMIC DNA]</scope>
    <source>
        <strain evidence="1">S2_018_000_R2_106</strain>
    </source>
</reference>
<dbReference type="InterPro" id="IPR007473">
    <property type="entry name" value="RlmJ"/>
</dbReference>
<dbReference type="SUPFAM" id="SSF53335">
    <property type="entry name" value="S-adenosyl-L-methionine-dependent methyltransferases"/>
    <property type="match status" value="1"/>
</dbReference>
<dbReference type="EMBL" id="VAFM01000003">
    <property type="protein sequence ID" value="TKW60334.1"/>
    <property type="molecule type" value="Genomic_DNA"/>
</dbReference>
<dbReference type="Proteomes" id="UP000320948">
    <property type="component" value="Unassembled WGS sequence"/>
</dbReference>
<keyword evidence="1" id="KW-0489">Methyltransferase</keyword>
<dbReference type="AlphaFoldDB" id="A0A6N4RAQ3"/>
<comment type="caution">
    <text evidence="1">The sequence shown here is derived from an EMBL/GenBank/DDBJ whole genome shotgun (WGS) entry which is preliminary data.</text>
</comment>
<evidence type="ECO:0000313" key="1">
    <source>
        <dbReference type="EMBL" id="TKW60334.1"/>
    </source>
</evidence>
<sequence length="282" mass="31183">MLSYQHAYHAGGPADVIKHALWAHILRHMAQKDGALHVYETHSGRGLYDITAPETQKTPEYKTGLQRLMVNQPTNAYMDVVNVLNPDGKLVHIPGSPAVALGVLRHGEEGDHLHLAEAHPGELEHLKLAFPHARRRAENIHIHEGDGHHLIPTLIKAGQRNAVLIDPSYEVKAEYVQVTETVKAILAKAPKTTIMVWYPLLNPKARSQDMIDILKAMGVPATYLVHYSWNTPDADGMFGTGQIILNLPYKLETELPDLLKPMVQPLKQGAASLTSTLLVPRA</sequence>
<name>A0A6N4RAQ3_BLAVI</name>
<dbReference type="InterPro" id="IPR029063">
    <property type="entry name" value="SAM-dependent_MTases_sf"/>
</dbReference>
<dbReference type="PANTHER" id="PTHR37426">
    <property type="entry name" value="RIBOSOMAL RNA LARGE SUBUNIT METHYLTRANSFERASE J"/>
    <property type="match status" value="1"/>
</dbReference>
<gene>
    <name evidence="1" type="ORF">DI628_08860</name>
</gene>
<dbReference type="GO" id="GO:0036307">
    <property type="term" value="F:23S rRNA (adenine(2030)-N(6))-methyltransferase activity"/>
    <property type="evidence" value="ECO:0007669"/>
    <property type="project" value="TreeGrafter"/>
</dbReference>
<dbReference type="PANTHER" id="PTHR37426:SF1">
    <property type="entry name" value="RIBOSOMAL RNA LARGE SUBUNIT METHYLTRANSFERASE J"/>
    <property type="match status" value="1"/>
</dbReference>
<accession>A0A6N4RAQ3</accession>
<protein>
    <submittedName>
        <fullName evidence="1">23S rRNA (Adenine(2030)-N(6))-methyltransferase RlmJ</fullName>
    </submittedName>
</protein>
<organism evidence="1 2">
    <name type="scientific">Blastochloris viridis</name>
    <name type="common">Rhodopseudomonas viridis</name>
    <dbReference type="NCBI Taxonomy" id="1079"/>
    <lineage>
        <taxon>Bacteria</taxon>
        <taxon>Pseudomonadati</taxon>
        <taxon>Pseudomonadota</taxon>
        <taxon>Alphaproteobacteria</taxon>
        <taxon>Hyphomicrobiales</taxon>
        <taxon>Blastochloridaceae</taxon>
        <taxon>Blastochloris</taxon>
    </lineage>
</organism>
<dbReference type="Gene3D" id="3.40.50.150">
    <property type="entry name" value="Vaccinia Virus protein VP39"/>
    <property type="match status" value="1"/>
</dbReference>
<dbReference type="Pfam" id="PF04378">
    <property type="entry name" value="RsmJ"/>
    <property type="match status" value="1"/>
</dbReference>
<proteinExistence type="predicted"/>
<evidence type="ECO:0000313" key="2">
    <source>
        <dbReference type="Proteomes" id="UP000320948"/>
    </source>
</evidence>
<dbReference type="GO" id="GO:0005829">
    <property type="term" value="C:cytosol"/>
    <property type="evidence" value="ECO:0007669"/>
    <property type="project" value="TreeGrafter"/>
</dbReference>
<dbReference type="GO" id="GO:0070475">
    <property type="term" value="P:rRNA base methylation"/>
    <property type="evidence" value="ECO:0007669"/>
    <property type="project" value="InterPro"/>
</dbReference>